<dbReference type="Proteomes" id="UP000641454">
    <property type="component" value="Unassembled WGS sequence"/>
</dbReference>
<dbReference type="EMBL" id="JACRUL010000009">
    <property type="protein sequence ID" value="MBC5843954.1"/>
    <property type="molecule type" value="Genomic_DNA"/>
</dbReference>
<gene>
    <name evidence="1" type="ORF">H8R25_05820</name>
</gene>
<dbReference type="RefSeq" id="WP_187017624.1">
    <property type="nucleotide sequence ID" value="NZ_JACRUK010000009.1"/>
</dbReference>
<protein>
    <submittedName>
        <fullName evidence="1">Uncharacterized protein</fullName>
    </submittedName>
</protein>
<comment type="caution">
    <text evidence="1">The sequence shown here is derived from an EMBL/GenBank/DDBJ whole genome shotgun (WGS) entry which is preliminary data.</text>
</comment>
<sequence>MKSYSDQLQIINNFHELGETVLAAQFLLEEYGLEHANFKGFELREIAKPNFILMTTEGVLGEPQIIRIPENTFAFPLELMLNLLAHEMVHVGQKTKENLVADKNEREWQAYYEMLFHKNYPLIPDVSPFHKKFFANKALEYYNRMEKDGALQQKYANEKMEITHLLLSMT</sequence>
<evidence type="ECO:0000313" key="2">
    <source>
        <dbReference type="Proteomes" id="UP000641454"/>
    </source>
</evidence>
<evidence type="ECO:0000313" key="1">
    <source>
        <dbReference type="EMBL" id="MBC5843954.1"/>
    </source>
</evidence>
<reference evidence="1 2" key="1">
    <citation type="submission" date="2020-08" db="EMBL/GenBank/DDBJ databases">
        <title>Description of novel Flavobacterium F-392 isolate.</title>
        <authorList>
            <person name="Saticioglu I.B."/>
            <person name="Duman M."/>
            <person name="Altun S."/>
        </authorList>
    </citation>
    <scope>NUCLEOTIDE SEQUENCE [LARGE SCALE GENOMIC DNA]</scope>
    <source>
        <strain evidence="1 2">F-392</strain>
    </source>
</reference>
<organism evidence="1 2">
    <name type="scientific">Flavobacterium muglaense</name>
    <dbReference type="NCBI Taxonomy" id="2764716"/>
    <lineage>
        <taxon>Bacteria</taxon>
        <taxon>Pseudomonadati</taxon>
        <taxon>Bacteroidota</taxon>
        <taxon>Flavobacteriia</taxon>
        <taxon>Flavobacteriales</taxon>
        <taxon>Flavobacteriaceae</taxon>
        <taxon>Flavobacterium</taxon>
    </lineage>
</organism>
<name>A0A923MYD5_9FLAO</name>
<proteinExistence type="predicted"/>
<accession>A0A923MYD5</accession>
<dbReference type="AlphaFoldDB" id="A0A923MYD5"/>
<keyword evidence="2" id="KW-1185">Reference proteome</keyword>